<dbReference type="InterPro" id="IPR005828">
    <property type="entry name" value="MFS_sugar_transport-like"/>
</dbReference>
<dbReference type="PROSITE" id="PS50850">
    <property type="entry name" value="MFS"/>
    <property type="match status" value="1"/>
</dbReference>
<keyword evidence="5 7" id="KW-0472">Membrane</keyword>
<dbReference type="SUPFAM" id="SSF103473">
    <property type="entry name" value="MFS general substrate transporter"/>
    <property type="match status" value="1"/>
</dbReference>
<feature type="domain" description="Major facilitator superfamily (MFS) profile" evidence="8">
    <location>
        <begin position="1"/>
        <end position="225"/>
    </location>
</feature>
<dbReference type="GO" id="GO:0005366">
    <property type="term" value="F:myo-inositol:proton symporter activity"/>
    <property type="evidence" value="ECO:0007669"/>
    <property type="project" value="TreeGrafter"/>
</dbReference>
<feature type="transmembrane region" description="Helical" evidence="7">
    <location>
        <begin position="202"/>
        <end position="221"/>
    </location>
</feature>
<evidence type="ECO:0000256" key="2">
    <source>
        <dbReference type="ARBA" id="ARBA00022448"/>
    </source>
</evidence>
<evidence type="ECO:0000313" key="9">
    <source>
        <dbReference type="Proteomes" id="UP000887581"/>
    </source>
</evidence>
<protein>
    <submittedName>
        <fullName evidence="10">Major facilitator superfamily (MFS) profile domain-containing protein</fullName>
    </submittedName>
</protein>
<feature type="region of interest" description="Disordered" evidence="6">
    <location>
        <begin position="241"/>
        <end position="265"/>
    </location>
</feature>
<sequence>MLIIEHFGRRKLLLSSVAGVIFALIFMGVSFGYVSRDSVITQPLNETFYEHIMDSDSIPYFTHCNQLKNCDICTNDEHCGFCASNNSPTFGYCLPIDQNSSITESKSQIGPCSHMNSTIQYDWMDDYCATGYTLLLLAPLATFIVFFACGYAPSSWIINAEIYPMWARSICVSTAAFCNWLFDIITSLSFNLLSKNVGKDSAFYIYAALTFVAFVFFFIFLSETKGTSLEDLEKTAKVNRKPVTSKSLAVRSDSSFESEKSEQMQ</sequence>
<feature type="transmembrane region" description="Helical" evidence="7">
    <location>
        <begin position="165"/>
        <end position="182"/>
    </location>
</feature>
<dbReference type="PANTHER" id="PTHR48020">
    <property type="entry name" value="PROTON MYO-INOSITOL COTRANSPORTER"/>
    <property type="match status" value="1"/>
</dbReference>
<dbReference type="WBParaSite" id="sdigi.contig314.g7354.t1">
    <property type="protein sequence ID" value="sdigi.contig314.g7354.t1"/>
    <property type="gene ID" value="sdigi.contig314.g7354"/>
</dbReference>
<dbReference type="GO" id="GO:0016324">
    <property type="term" value="C:apical plasma membrane"/>
    <property type="evidence" value="ECO:0007669"/>
    <property type="project" value="TreeGrafter"/>
</dbReference>
<dbReference type="PANTHER" id="PTHR48020:SF12">
    <property type="entry name" value="PROTON MYO-INOSITOL COTRANSPORTER"/>
    <property type="match status" value="1"/>
</dbReference>
<dbReference type="Gene3D" id="1.20.1250.20">
    <property type="entry name" value="MFS general substrate transporter like domains"/>
    <property type="match status" value="1"/>
</dbReference>
<dbReference type="InterPro" id="IPR020846">
    <property type="entry name" value="MFS_dom"/>
</dbReference>
<evidence type="ECO:0000256" key="6">
    <source>
        <dbReference type="SAM" id="MobiDB-lite"/>
    </source>
</evidence>
<dbReference type="Pfam" id="PF00083">
    <property type="entry name" value="Sugar_tr"/>
    <property type="match status" value="1"/>
</dbReference>
<evidence type="ECO:0000256" key="5">
    <source>
        <dbReference type="ARBA" id="ARBA00023136"/>
    </source>
</evidence>
<proteinExistence type="predicted"/>
<dbReference type="InterPro" id="IPR050814">
    <property type="entry name" value="Myo-inositol_Transporter"/>
</dbReference>
<keyword evidence="3 7" id="KW-0812">Transmembrane</keyword>
<feature type="transmembrane region" description="Helical" evidence="7">
    <location>
        <begin position="132"/>
        <end position="153"/>
    </location>
</feature>
<accession>A0A915PWQ7</accession>
<reference evidence="10" key="1">
    <citation type="submission" date="2022-11" db="UniProtKB">
        <authorList>
            <consortium name="WormBaseParasite"/>
        </authorList>
    </citation>
    <scope>IDENTIFICATION</scope>
</reference>
<feature type="transmembrane region" description="Helical" evidence="7">
    <location>
        <begin position="12"/>
        <end position="34"/>
    </location>
</feature>
<keyword evidence="2" id="KW-0813">Transport</keyword>
<keyword evidence="4 7" id="KW-1133">Transmembrane helix</keyword>
<keyword evidence="9" id="KW-1185">Reference proteome</keyword>
<evidence type="ECO:0000256" key="7">
    <source>
        <dbReference type="SAM" id="Phobius"/>
    </source>
</evidence>
<evidence type="ECO:0000313" key="10">
    <source>
        <dbReference type="WBParaSite" id="sdigi.contig314.g7354.t1"/>
    </source>
</evidence>
<dbReference type="Proteomes" id="UP000887581">
    <property type="component" value="Unplaced"/>
</dbReference>
<evidence type="ECO:0000259" key="8">
    <source>
        <dbReference type="PROSITE" id="PS50850"/>
    </source>
</evidence>
<dbReference type="InterPro" id="IPR036259">
    <property type="entry name" value="MFS_trans_sf"/>
</dbReference>
<evidence type="ECO:0000256" key="1">
    <source>
        <dbReference type="ARBA" id="ARBA00004141"/>
    </source>
</evidence>
<dbReference type="AlphaFoldDB" id="A0A915PWQ7"/>
<comment type="subcellular location">
    <subcellularLocation>
        <location evidence="1">Membrane</location>
        <topology evidence="1">Multi-pass membrane protein</topology>
    </subcellularLocation>
</comment>
<feature type="compositionally biased region" description="Polar residues" evidence="6">
    <location>
        <begin position="242"/>
        <end position="255"/>
    </location>
</feature>
<name>A0A915PWQ7_9BILA</name>
<evidence type="ECO:0000256" key="4">
    <source>
        <dbReference type="ARBA" id="ARBA00022989"/>
    </source>
</evidence>
<evidence type="ECO:0000256" key="3">
    <source>
        <dbReference type="ARBA" id="ARBA00022692"/>
    </source>
</evidence>
<organism evidence="9 10">
    <name type="scientific">Setaria digitata</name>
    <dbReference type="NCBI Taxonomy" id="48799"/>
    <lineage>
        <taxon>Eukaryota</taxon>
        <taxon>Metazoa</taxon>
        <taxon>Ecdysozoa</taxon>
        <taxon>Nematoda</taxon>
        <taxon>Chromadorea</taxon>
        <taxon>Rhabditida</taxon>
        <taxon>Spirurina</taxon>
        <taxon>Spiruromorpha</taxon>
        <taxon>Filarioidea</taxon>
        <taxon>Setariidae</taxon>
        <taxon>Setaria</taxon>
    </lineage>
</organism>